<comment type="similarity">
    <text evidence="2">Belongs to the ACC deaminase/D-cysteine desulfhydrase family.</text>
</comment>
<dbReference type="InterPro" id="IPR000634">
    <property type="entry name" value="Ser/Thr_deHydtase_PyrdxlP-BS"/>
</dbReference>
<dbReference type="RefSeq" id="WP_256702771.1">
    <property type="nucleotide sequence ID" value="NZ_JBHUMJ010000002.1"/>
</dbReference>
<name>A0ABW5SGS4_9BACL</name>
<dbReference type="EMBL" id="JBHUMJ010000002">
    <property type="protein sequence ID" value="MFD2698905.1"/>
    <property type="molecule type" value="Genomic_DNA"/>
</dbReference>
<dbReference type="PANTHER" id="PTHR48078:SF6">
    <property type="entry name" value="L-THREONINE DEHYDRATASE CATABOLIC TDCB"/>
    <property type="match status" value="1"/>
</dbReference>
<gene>
    <name evidence="6" type="ORF">ACFSVM_00345</name>
</gene>
<keyword evidence="3" id="KW-0663">Pyridoxal phosphate</keyword>
<protein>
    <submittedName>
        <fullName evidence="6">Threonine/serine dehydratase</fullName>
    </submittedName>
</protein>
<dbReference type="PANTHER" id="PTHR48078">
    <property type="entry name" value="THREONINE DEHYDRATASE, MITOCHONDRIAL-RELATED"/>
    <property type="match status" value="1"/>
</dbReference>
<dbReference type="InterPro" id="IPR027278">
    <property type="entry name" value="ACCD_DCysDesulf"/>
</dbReference>
<dbReference type="Pfam" id="PF00291">
    <property type="entry name" value="PALP"/>
    <property type="match status" value="1"/>
</dbReference>
<accession>A0ABW5SGS4</accession>
<dbReference type="InterPro" id="IPR050147">
    <property type="entry name" value="Ser/Thr_Dehydratase"/>
</dbReference>
<comment type="caution">
    <text evidence="6">The sequence shown here is derived from an EMBL/GenBank/DDBJ whole genome shotgun (WGS) entry which is preliminary data.</text>
</comment>
<evidence type="ECO:0000256" key="4">
    <source>
        <dbReference type="ARBA" id="ARBA00023239"/>
    </source>
</evidence>
<comment type="cofactor">
    <cofactor evidence="1">
        <name>pyridoxal 5'-phosphate</name>
        <dbReference type="ChEBI" id="CHEBI:597326"/>
    </cofactor>
</comment>
<feature type="domain" description="Tryptophan synthase beta chain-like PALP" evidence="5">
    <location>
        <begin position="16"/>
        <end position="305"/>
    </location>
</feature>
<evidence type="ECO:0000259" key="5">
    <source>
        <dbReference type="Pfam" id="PF00291"/>
    </source>
</evidence>
<reference evidence="7" key="1">
    <citation type="journal article" date="2019" name="Int. J. Syst. Evol. Microbiol.">
        <title>The Global Catalogue of Microorganisms (GCM) 10K type strain sequencing project: providing services to taxonomists for standard genome sequencing and annotation.</title>
        <authorList>
            <consortium name="The Broad Institute Genomics Platform"/>
            <consortium name="The Broad Institute Genome Sequencing Center for Infectious Disease"/>
            <person name="Wu L."/>
            <person name="Ma J."/>
        </authorList>
    </citation>
    <scope>NUCLEOTIDE SEQUENCE [LARGE SCALE GENOMIC DNA]</scope>
    <source>
        <strain evidence="7">KCTC 33849</strain>
    </source>
</reference>
<evidence type="ECO:0000256" key="3">
    <source>
        <dbReference type="ARBA" id="ARBA00022898"/>
    </source>
</evidence>
<dbReference type="InterPro" id="IPR036052">
    <property type="entry name" value="TrpB-like_PALP_sf"/>
</dbReference>
<evidence type="ECO:0000256" key="2">
    <source>
        <dbReference type="ARBA" id="ARBA00008639"/>
    </source>
</evidence>
<dbReference type="InterPro" id="IPR001926">
    <property type="entry name" value="TrpB-like_PALP"/>
</dbReference>
<dbReference type="PIRSF" id="PIRSF006278">
    <property type="entry name" value="ACCD_DCysDesulf"/>
    <property type="match status" value="1"/>
</dbReference>
<dbReference type="Proteomes" id="UP001597540">
    <property type="component" value="Unassembled WGS sequence"/>
</dbReference>
<evidence type="ECO:0000313" key="7">
    <source>
        <dbReference type="Proteomes" id="UP001597540"/>
    </source>
</evidence>
<dbReference type="Gene3D" id="3.40.50.1100">
    <property type="match status" value="2"/>
</dbReference>
<evidence type="ECO:0000313" key="6">
    <source>
        <dbReference type="EMBL" id="MFD2698905.1"/>
    </source>
</evidence>
<evidence type="ECO:0000256" key="1">
    <source>
        <dbReference type="ARBA" id="ARBA00001933"/>
    </source>
</evidence>
<keyword evidence="7" id="KW-1185">Reference proteome</keyword>
<dbReference type="PROSITE" id="PS00165">
    <property type="entry name" value="DEHYDRATASE_SER_THR"/>
    <property type="match status" value="1"/>
</dbReference>
<keyword evidence="4" id="KW-0456">Lyase</keyword>
<proteinExistence type="inferred from homology"/>
<dbReference type="SUPFAM" id="SSF53686">
    <property type="entry name" value="Tryptophan synthase beta subunit-like PLP-dependent enzymes"/>
    <property type="match status" value="1"/>
</dbReference>
<sequence length="324" mass="34962">MLQVSLLDILQAHRRIRDLVRETPLIRSEVLSAHAGADIWLKMEGLQTTGSFKLRGAYNKILSLTNEERRRGVVTASSGNHAQAIAYVASRLNISALIIVPGITPETKKAGILRYGGELIVYGDKYDDAEAYALELSRTTGRTLIHGSEDNEIIAGQGTVALEALMQMQDFDAILVPAGGGGILCGTAAAAKAINPRIQVIGVQTDTSAPFYHSFKAKQMINVEFGTSIADGLYGGITQANLEMALQLVDDFALVQEDQLSKAIYWMAREHHAMIEGAAAVGIAALLSDAVPNLRGKKILTVVTGSNVDSKLFTDIMHKHEYAF</sequence>
<dbReference type="CDD" id="cd01562">
    <property type="entry name" value="Thr-dehyd"/>
    <property type="match status" value="1"/>
</dbReference>
<organism evidence="6 7">
    <name type="scientific">Paenibacillus shunpengii</name>
    <dbReference type="NCBI Taxonomy" id="2054424"/>
    <lineage>
        <taxon>Bacteria</taxon>
        <taxon>Bacillati</taxon>
        <taxon>Bacillota</taxon>
        <taxon>Bacilli</taxon>
        <taxon>Bacillales</taxon>
        <taxon>Paenibacillaceae</taxon>
        <taxon>Paenibacillus</taxon>
    </lineage>
</organism>